<keyword evidence="1" id="KW-1133">Transmembrane helix</keyword>
<reference evidence="5" key="1">
    <citation type="submission" date="2016-06" db="UniProtKB">
        <authorList>
            <consortium name="WormBaseParasite"/>
        </authorList>
    </citation>
    <scope>IDENTIFICATION</scope>
</reference>
<dbReference type="Pfam" id="PF23741">
    <property type="entry name" value="DUF7164"/>
    <property type="match status" value="1"/>
</dbReference>
<gene>
    <name evidence="3" type="ORF">SBAD_LOCUS2612</name>
</gene>
<protein>
    <submittedName>
        <fullName evidence="5">Alpha-1,4-N-acetylglucosaminyltransferase</fullName>
    </submittedName>
</protein>
<evidence type="ECO:0000313" key="3">
    <source>
        <dbReference type="EMBL" id="VDO98311.1"/>
    </source>
</evidence>
<proteinExistence type="predicted"/>
<sequence>MSRRYEYNRKRIGTIACLPQSIYYLTQFGSFLFASWYFTVEHAYESALLGTSQNTINPIDLLIFCEGKSCSFLPKQCIEFDGNSSGRPPTCYYFPIATFKAQYPYLNSYCFLSHKDILSLPKYYTYLMRTDMDVFLTPALLKWTPRFKIVTGMGGYSDKFNQKRLVEMAHRYNLRHQRVHNLGSTWFGDASLLLQVSNLSLYLSKRIYETEFDAKRFPEIATFMNHSPKGKWTEWWRPVSTMYGQELALNHLVDNINNSYIGSRMFDIPSCGSINALQQPHIHTWHMLCEFNKFTFLNAVAKKLKQGQYPLVPPAFEGDRMAACLSVRQYCTYIAWNSLVRHSDWANSLRNF</sequence>
<organism evidence="5">
    <name type="scientific">Soboliphyme baturini</name>
    <dbReference type="NCBI Taxonomy" id="241478"/>
    <lineage>
        <taxon>Eukaryota</taxon>
        <taxon>Metazoa</taxon>
        <taxon>Ecdysozoa</taxon>
        <taxon>Nematoda</taxon>
        <taxon>Enoplea</taxon>
        <taxon>Dorylaimia</taxon>
        <taxon>Dioctophymatida</taxon>
        <taxon>Dioctophymatoidea</taxon>
        <taxon>Soboliphymatidae</taxon>
        <taxon>Soboliphyme</taxon>
    </lineage>
</organism>
<dbReference type="WBParaSite" id="SBAD_0000274201-mRNA-1">
    <property type="protein sequence ID" value="SBAD_0000274201-mRNA-1"/>
    <property type="gene ID" value="SBAD_0000274201"/>
</dbReference>
<evidence type="ECO:0000259" key="2">
    <source>
        <dbReference type="Pfam" id="PF23741"/>
    </source>
</evidence>
<evidence type="ECO:0000313" key="5">
    <source>
        <dbReference type="WBParaSite" id="SBAD_0000274201-mRNA-1"/>
    </source>
</evidence>
<dbReference type="InterPro" id="IPR055588">
    <property type="entry name" value="DUF7164"/>
</dbReference>
<evidence type="ECO:0000313" key="4">
    <source>
        <dbReference type="Proteomes" id="UP000270296"/>
    </source>
</evidence>
<feature type="domain" description="DUF7164" evidence="2">
    <location>
        <begin position="8"/>
        <end position="346"/>
    </location>
</feature>
<reference evidence="3 4" key="2">
    <citation type="submission" date="2018-11" db="EMBL/GenBank/DDBJ databases">
        <authorList>
            <consortium name="Pathogen Informatics"/>
        </authorList>
    </citation>
    <scope>NUCLEOTIDE SEQUENCE [LARGE SCALE GENOMIC DNA]</scope>
</reference>
<accession>A0A183IG68</accession>
<dbReference type="EMBL" id="UZAM01007320">
    <property type="protein sequence ID" value="VDO98311.1"/>
    <property type="molecule type" value="Genomic_DNA"/>
</dbReference>
<keyword evidence="4" id="KW-1185">Reference proteome</keyword>
<dbReference type="AlphaFoldDB" id="A0A183IG68"/>
<name>A0A183IG68_9BILA</name>
<feature type="transmembrane region" description="Helical" evidence="1">
    <location>
        <begin position="21"/>
        <end position="38"/>
    </location>
</feature>
<keyword evidence="1" id="KW-0472">Membrane</keyword>
<dbReference type="OrthoDB" id="330499at2759"/>
<dbReference type="Proteomes" id="UP000270296">
    <property type="component" value="Unassembled WGS sequence"/>
</dbReference>
<keyword evidence="1" id="KW-0812">Transmembrane</keyword>
<evidence type="ECO:0000256" key="1">
    <source>
        <dbReference type="SAM" id="Phobius"/>
    </source>
</evidence>